<feature type="compositionally biased region" description="Low complexity" evidence="5">
    <location>
        <begin position="336"/>
        <end position="355"/>
    </location>
</feature>
<dbReference type="GO" id="GO:0008270">
    <property type="term" value="F:zinc ion binding"/>
    <property type="evidence" value="ECO:0007669"/>
    <property type="project" value="UniProtKB-KW"/>
</dbReference>
<sequence>MGQTPSTTSRQDNASTRTLHSSSMNSSRPRSFFRRLSRRLQTYPNRRLHTQPNRRFGLPRTLPPRQDTSVAPSVTSSIQHETMAATHATTAATGPLPPPPSLPFLNIDPHVSNSSAASTTSAISNSSEISQIISDLVTSAVLSSLSSSTQHDDGNSNNNNSTTSIQFYDSTSFFRYVQIPVQSPLQQQQQRQQQQQQEHHTASPTPLNDQQQRPSSPRTTTGRSQHQTMLPIVIVGYRTSSTDSPNSSSSSSSSTTSTTQSSPAAQTRTTSLHPSIPTHIPSRPRLHRPHSVVSTSSSLATLQSIPLSTHSNRMNPPLQATIQIQQQQQRIHRESLLSSSSASSASSTRSMSSSTAAVFGDRGRWLVYVMSGSQRQQQQQSSRHHPTFTRLLSDNPTYEDMLWLSNILGPARPMTTTQQAIDATLPIYSWSDETTKQTMLQDTERCLVCLDDFAPKHSVRVLKCRHVFHVECVDRWLVEAHNSCPVCRGAVVAPSSG</sequence>
<feature type="compositionally biased region" description="Low complexity" evidence="5">
    <location>
        <begin position="186"/>
        <end position="196"/>
    </location>
</feature>
<protein>
    <recommendedName>
        <fullName evidence="6">RING-type domain-containing protein</fullName>
    </recommendedName>
</protein>
<dbReference type="InterPro" id="IPR001841">
    <property type="entry name" value="Znf_RING"/>
</dbReference>
<keyword evidence="1" id="KW-0479">Metal-binding</keyword>
<name>A0A1X2IUG4_9FUNG</name>
<dbReference type="GO" id="GO:0061630">
    <property type="term" value="F:ubiquitin protein ligase activity"/>
    <property type="evidence" value="ECO:0007669"/>
    <property type="project" value="TreeGrafter"/>
</dbReference>
<dbReference type="Proteomes" id="UP000193560">
    <property type="component" value="Unassembled WGS sequence"/>
</dbReference>
<evidence type="ECO:0000256" key="1">
    <source>
        <dbReference type="ARBA" id="ARBA00022723"/>
    </source>
</evidence>
<comment type="caution">
    <text evidence="7">The sequence shown here is derived from an EMBL/GenBank/DDBJ whole genome shotgun (WGS) entry which is preliminary data.</text>
</comment>
<gene>
    <name evidence="7" type="ORF">BCR42DRAFT_407916</name>
</gene>
<evidence type="ECO:0000256" key="5">
    <source>
        <dbReference type="SAM" id="MobiDB-lite"/>
    </source>
</evidence>
<evidence type="ECO:0000259" key="6">
    <source>
        <dbReference type="PROSITE" id="PS50089"/>
    </source>
</evidence>
<evidence type="ECO:0000256" key="4">
    <source>
        <dbReference type="PROSITE-ProRule" id="PRU00175"/>
    </source>
</evidence>
<dbReference type="PANTHER" id="PTHR45931:SF3">
    <property type="entry name" value="RING ZINC FINGER-CONTAINING PROTEIN"/>
    <property type="match status" value="1"/>
</dbReference>
<evidence type="ECO:0000313" key="7">
    <source>
        <dbReference type="EMBL" id="ORZ21603.1"/>
    </source>
</evidence>
<organism evidence="7 8">
    <name type="scientific">Absidia repens</name>
    <dbReference type="NCBI Taxonomy" id="90262"/>
    <lineage>
        <taxon>Eukaryota</taxon>
        <taxon>Fungi</taxon>
        <taxon>Fungi incertae sedis</taxon>
        <taxon>Mucoromycota</taxon>
        <taxon>Mucoromycotina</taxon>
        <taxon>Mucoromycetes</taxon>
        <taxon>Mucorales</taxon>
        <taxon>Cunninghamellaceae</taxon>
        <taxon>Absidia</taxon>
    </lineage>
</organism>
<dbReference type="Gene3D" id="3.30.40.10">
    <property type="entry name" value="Zinc/RING finger domain, C3HC4 (zinc finger)"/>
    <property type="match status" value="1"/>
</dbReference>
<dbReference type="AlphaFoldDB" id="A0A1X2IUG4"/>
<dbReference type="PANTHER" id="PTHR45931">
    <property type="entry name" value="SI:CH211-59O9.10"/>
    <property type="match status" value="1"/>
</dbReference>
<dbReference type="PROSITE" id="PS50089">
    <property type="entry name" value="ZF_RING_2"/>
    <property type="match status" value="1"/>
</dbReference>
<dbReference type="InterPro" id="IPR013083">
    <property type="entry name" value="Znf_RING/FYVE/PHD"/>
</dbReference>
<dbReference type="GO" id="GO:0005634">
    <property type="term" value="C:nucleus"/>
    <property type="evidence" value="ECO:0007669"/>
    <property type="project" value="TreeGrafter"/>
</dbReference>
<feature type="region of interest" description="Disordered" evidence="5">
    <location>
        <begin position="327"/>
        <end position="355"/>
    </location>
</feature>
<evidence type="ECO:0000256" key="3">
    <source>
        <dbReference type="ARBA" id="ARBA00022833"/>
    </source>
</evidence>
<accession>A0A1X2IUG4</accession>
<keyword evidence="3" id="KW-0862">Zinc</keyword>
<evidence type="ECO:0000256" key="2">
    <source>
        <dbReference type="ARBA" id="ARBA00022771"/>
    </source>
</evidence>
<dbReference type="InterPro" id="IPR051834">
    <property type="entry name" value="RING_finger_E3_ligase"/>
</dbReference>
<feature type="compositionally biased region" description="Polar residues" evidence="5">
    <location>
        <begin position="66"/>
        <end position="79"/>
    </location>
</feature>
<keyword evidence="2 4" id="KW-0863">Zinc-finger</keyword>
<dbReference type="GO" id="GO:0006511">
    <property type="term" value="P:ubiquitin-dependent protein catabolic process"/>
    <property type="evidence" value="ECO:0007669"/>
    <property type="project" value="TreeGrafter"/>
</dbReference>
<feature type="compositionally biased region" description="Low complexity" evidence="5">
    <location>
        <begin position="21"/>
        <end position="30"/>
    </location>
</feature>
<dbReference type="SMART" id="SM00184">
    <property type="entry name" value="RING"/>
    <property type="match status" value="1"/>
</dbReference>
<feature type="region of interest" description="Disordered" evidence="5">
    <location>
        <begin position="183"/>
        <end position="297"/>
    </location>
</feature>
<feature type="region of interest" description="Disordered" evidence="5">
    <location>
        <begin position="1"/>
        <end position="79"/>
    </location>
</feature>
<dbReference type="OrthoDB" id="8062037at2759"/>
<feature type="domain" description="RING-type" evidence="6">
    <location>
        <begin position="446"/>
        <end position="488"/>
    </location>
</feature>
<feature type="compositionally biased region" description="Polar residues" evidence="5">
    <location>
        <begin position="202"/>
        <end position="228"/>
    </location>
</feature>
<reference evidence="7 8" key="1">
    <citation type="submission" date="2016-07" db="EMBL/GenBank/DDBJ databases">
        <title>Pervasive Adenine N6-methylation of Active Genes in Fungi.</title>
        <authorList>
            <consortium name="DOE Joint Genome Institute"/>
            <person name="Mondo S.J."/>
            <person name="Dannebaum R.O."/>
            <person name="Kuo R.C."/>
            <person name="Labutti K."/>
            <person name="Haridas S."/>
            <person name="Kuo A."/>
            <person name="Salamov A."/>
            <person name="Ahrendt S.R."/>
            <person name="Lipzen A."/>
            <person name="Sullivan W."/>
            <person name="Andreopoulos W.B."/>
            <person name="Clum A."/>
            <person name="Lindquist E."/>
            <person name="Daum C."/>
            <person name="Ramamoorthy G.K."/>
            <person name="Gryganskyi A."/>
            <person name="Culley D."/>
            <person name="Magnuson J.K."/>
            <person name="James T.Y."/>
            <person name="O'Malley M.A."/>
            <person name="Stajich J.E."/>
            <person name="Spatafora J.W."/>
            <person name="Visel A."/>
            <person name="Grigoriev I.V."/>
        </authorList>
    </citation>
    <scope>NUCLEOTIDE SEQUENCE [LARGE SCALE GENOMIC DNA]</scope>
    <source>
        <strain evidence="7 8">NRRL 1336</strain>
    </source>
</reference>
<keyword evidence="8" id="KW-1185">Reference proteome</keyword>
<dbReference type="SUPFAM" id="SSF57850">
    <property type="entry name" value="RING/U-box"/>
    <property type="match status" value="1"/>
</dbReference>
<feature type="compositionally biased region" description="Polar residues" evidence="5">
    <location>
        <begin position="1"/>
        <end position="20"/>
    </location>
</feature>
<dbReference type="Pfam" id="PF13639">
    <property type="entry name" value="zf-RING_2"/>
    <property type="match status" value="1"/>
</dbReference>
<feature type="compositionally biased region" description="Low complexity" evidence="5">
    <location>
        <begin position="238"/>
        <end position="271"/>
    </location>
</feature>
<dbReference type="STRING" id="90262.A0A1X2IUG4"/>
<proteinExistence type="predicted"/>
<feature type="region of interest" description="Disordered" evidence="5">
    <location>
        <begin position="89"/>
        <end position="108"/>
    </location>
</feature>
<dbReference type="EMBL" id="MCGE01000005">
    <property type="protein sequence ID" value="ORZ21603.1"/>
    <property type="molecule type" value="Genomic_DNA"/>
</dbReference>
<evidence type="ECO:0000313" key="8">
    <source>
        <dbReference type="Proteomes" id="UP000193560"/>
    </source>
</evidence>